<accession>A0A9P6Q7M2</accession>
<dbReference type="EMBL" id="JAAAJB010000252">
    <property type="protein sequence ID" value="KAG0260335.1"/>
    <property type="molecule type" value="Genomic_DNA"/>
</dbReference>
<comment type="caution">
    <text evidence="2">The sequence shown here is derived from an EMBL/GenBank/DDBJ whole genome shotgun (WGS) entry which is preliminary data.</text>
</comment>
<sequence length="237" mass="27508">MQLYTIDFGCERTKAAFTEDEWKEMEELNDFQLPKLPDSTEIYLLDVREALIKGQHVASVPVPSEDRYSCELVLTTFLSCLKELDESSTEDDVTPFKKLHDIASQRLQELSHARFRKEARFFSIYSRGLDFKTLEMRACPFSSRIMLFREYDWHELPATPRTWRRHVQGLTHLLQVRSCVTATVKMYDEILSKEETDDDSGEGRSGREWLYKPSTTRVYDDTLGSSPSGPSSSIFYS</sequence>
<evidence type="ECO:0000256" key="1">
    <source>
        <dbReference type="SAM" id="MobiDB-lite"/>
    </source>
</evidence>
<keyword evidence="3" id="KW-1185">Reference proteome</keyword>
<feature type="compositionally biased region" description="Low complexity" evidence="1">
    <location>
        <begin position="224"/>
        <end position="237"/>
    </location>
</feature>
<dbReference type="OrthoDB" id="2427805at2759"/>
<evidence type="ECO:0000313" key="3">
    <source>
        <dbReference type="Proteomes" id="UP000807716"/>
    </source>
</evidence>
<evidence type="ECO:0000313" key="2">
    <source>
        <dbReference type="EMBL" id="KAG0260335.1"/>
    </source>
</evidence>
<feature type="region of interest" description="Disordered" evidence="1">
    <location>
        <begin position="217"/>
        <end position="237"/>
    </location>
</feature>
<protein>
    <submittedName>
        <fullName evidence="2">Uncharacterized protein</fullName>
    </submittedName>
</protein>
<gene>
    <name evidence="2" type="ORF">DFQ27_003602</name>
</gene>
<reference evidence="2" key="1">
    <citation type="journal article" date="2020" name="Fungal Divers.">
        <title>Resolving the Mortierellaceae phylogeny through synthesis of multi-gene phylogenetics and phylogenomics.</title>
        <authorList>
            <person name="Vandepol N."/>
            <person name="Liber J."/>
            <person name="Desiro A."/>
            <person name="Na H."/>
            <person name="Kennedy M."/>
            <person name="Barry K."/>
            <person name="Grigoriev I.V."/>
            <person name="Miller A.N."/>
            <person name="O'Donnell K."/>
            <person name="Stajich J.E."/>
            <person name="Bonito G."/>
        </authorList>
    </citation>
    <scope>NUCLEOTIDE SEQUENCE</scope>
    <source>
        <strain evidence="2">BC1065</strain>
    </source>
</reference>
<dbReference type="Proteomes" id="UP000807716">
    <property type="component" value="Unassembled WGS sequence"/>
</dbReference>
<name>A0A9P6Q7M2_9FUNG</name>
<dbReference type="AlphaFoldDB" id="A0A9P6Q7M2"/>
<proteinExistence type="predicted"/>
<organism evidence="2 3">
    <name type="scientific">Actinomortierella ambigua</name>
    <dbReference type="NCBI Taxonomy" id="1343610"/>
    <lineage>
        <taxon>Eukaryota</taxon>
        <taxon>Fungi</taxon>
        <taxon>Fungi incertae sedis</taxon>
        <taxon>Mucoromycota</taxon>
        <taxon>Mortierellomycotina</taxon>
        <taxon>Mortierellomycetes</taxon>
        <taxon>Mortierellales</taxon>
        <taxon>Mortierellaceae</taxon>
        <taxon>Actinomortierella</taxon>
    </lineage>
</organism>